<keyword evidence="6" id="KW-1185">Reference proteome</keyword>
<dbReference type="WBParaSite" id="HNAJ_0000997101-mRNA-1">
    <property type="protein sequence ID" value="HNAJ_0000997101-mRNA-1"/>
    <property type="gene ID" value="HNAJ_0000997101"/>
</dbReference>
<feature type="region of interest" description="Disordered" evidence="4">
    <location>
        <begin position="1"/>
        <end position="58"/>
    </location>
</feature>
<evidence type="ECO:0000313" key="6">
    <source>
        <dbReference type="Proteomes" id="UP000278807"/>
    </source>
</evidence>
<dbReference type="PROSITE" id="PS50297">
    <property type="entry name" value="ANK_REP_REGION"/>
    <property type="match status" value="4"/>
</dbReference>
<organism evidence="7">
    <name type="scientific">Rodentolepis nana</name>
    <name type="common">Dwarf tapeworm</name>
    <name type="synonym">Hymenolepis nana</name>
    <dbReference type="NCBI Taxonomy" id="102285"/>
    <lineage>
        <taxon>Eukaryota</taxon>
        <taxon>Metazoa</taxon>
        <taxon>Spiralia</taxon>
        <taxon>Lophotrochozoa</taxon>
        <taxon>Platyhelminthes</taxon>
        <taxon>Cestoda</taxon>
        <taxon>Eucestoda</taxon>
        <taxon>Cyclophyllidea</taxon>
        <taxon>Hymenolepididae</taxon>
        <taxon>Rodentolepis</taxon>
    </lineage>
</organism>
<feature type="region of interest" description="Disordered" evidence="4">
    <location>
        <begin position="70"/>
        <end position="110"/>
    </location>
</feature>
<gene>
    <name evidence="5" type="ORF">HNAJ_LOCUS9966</name>
</gene>
<feature type="repeat" description="ANK" evidence="3">
    <location>
        <begin position="297"/>
        <end position="329"/>
    </location>
</feature>
<dbReference type="SMART" id="SM00248">
    <property type="entry name" value="ANK"/>
    <property type="match status" value="7"/>
</dbReference>
<dbReference type="InterPro" id="IPR002110">
    <property type="entry name" value="Ankyrin_rpt"/>
</dbReference>
<reference evidence="5 6" key="2">
    <citation type="submission" date="2018-11" db="EMBL/GenBank/DDBJ databases">
        <authorList>
            <consortium name="Pathogen Informatics"/>
        </authorList>
    </citation>
    <scope>NUCLEOTIDE SEQUENCE [LARGE SCALE GENOMIC DNA]</scope>
</reference>
<dbReference type="PROSITE" id="PS50088">
    <property type="entry name" value="ANK_REPEAT"/>
    <property type="match status" value="4"/>
</dbReference>
<dbReference type="Gene3D" id="1.25.40.20">
    <property type="entry name" value="Ankyrin repeat-containing domain"/>
    <property type="match status" value="2"/>
</dbReference>
<dbReference type="AlphaFoldDB" id="A0A0R3TQY6"/>
<feature type="repeat" description="ANK" evidence="3">
    <location>
        <begin position="396"/>
        <end position="428"/>
    </location>
</feature>
<dbReference type="OrthoDB" id="7464126at2759"/>
<evidence type="ECO:0000313" key="5">
    <source>
        <dbReference type="EMBL" id="VDO06853.1"/>
    </source>
</evidence>
<feature type="compositionally biased region" description="Basic and acidic residues" evidence="4">
    <location>
        <begin position="190"/>
        <end position="200"/>
    </location>
</feature>
<dbReference type="EMBL" id="UZAE01012820">
    <property type="protein sequence ID" value="VDO06853.1"/>
    <property type="molecule type" value="Genomic_DNA"/>
</dbReference>
<proteinExistence type="predicted"/>
<dbReference type="Proteomes" id="UP000278807">
    <property type="component" value="Unassembled WGS sequence"/>
</dbReference>
<feature type="compositionally biased region" description="Polar residues" evidence="4">
    <location>
        <begin position="97"/>
        <end position="106"/>
    </location>
</feature>
<dbReference type="InterPro" id="IPR051631">
    <property type="entry name" value="Ankyrin-KH/SAM_domain"/>
</dbReference>
<dbReference type="Pfam" id="PF12796">
    <property type="entry name" value="Ank_2"/>
    <property type="match status" value="2"/>
</dbReference>
<evidence type="ECO:0000256" key="2">
    <source>
        <dbReference type="ARBA" id="ARBA00023043"/>
    </source>
</evidence>
<dbReference type="PANTHER" id="PTHR23206:SF8">
    <property type="entry name" value="ANKYRIN REPEAT AND KH DOMAIN-CONTAINING 1"/>
    <property type="match status" value="1"/>
</dbReference>
<dbReference type="SUPFAM" id="SSF48403">
    <property type="entry name" value="Ankyrin repeat"/>
    <property type="match status" value="1"/>
</dbReference>
<dbReference type="PRINTS" id="PR01415">
    <property type="entry name" value="ANKYRIN"/>
</dbReference>
<evidence type="ECO:0000256" key="3">
    <source>
        <dbReference type="PROSITE-ProRule" id="PRU00023"/>
    </source>
</evidence>
<feature type="repeat" description="ANK" evidence="3">
    <location>
        <begin position="429"/>
        <end position="461"/>
    </location>
</feature>
<reference evidence="7" key="1">
    <citation type="submission" date="2017-02" db="UniProtKB">
        <authorList>
            <consortium name="WormBaseParasite"/>
        </authorList>
    </citation>
    <scope>IDENTIFICATION</scope>
</reference>
<protein>
    <submittedName>
        <fullName evidence="7">ANK_REP_REGION domain-containing protein</fullName>
    </submittedName>
</protein>
<name>A0A0R3TQY6_RODNA</name>
<evidence type="ECO:0000256" key="1">
    <source>
        <dbReference type="ARBA" id="ARBA00022737"/>
    </source>
</evidence>
<evidence type="ECO:0000256" key="4">
    <source>
        <dbReference type="SAM" id="MobiDB-lite"/>
    </source>
</evidence>
<keyword evidence="1" id="KW-0677">Repeat</keyword>
<feature type="compositionally biased region" description="Acidic residues" evidence="4">
    <location>
        <begin position="180"/>
        <end position="189"/>
    </location>
</feature>
<accession>A0A0R3TQY6</accession>
<sequence>MKDLDKSEENLCFQKENFVDDDDDSGERGRKEDGEGPSLVTEGGEDSDDEQSVLQDQLLETDKRKVRRLKRKKRDTECSLGSSEEETETMVKKELNSTDTSGTESTPEVLDDEDIEPQDKIFRSVIEAVRNEKFDYAMELFRRYVSFASVKIGPILPYFYFHFDYQEKIVGSKEEKKAEEEENREEEETKEEKKEAASDQVLMEEKPCIERIEDEPTVRNVLHVDRFAISVEKPSLIDVAMEGLAEEMRDLLRIGEDPLECDLDGNTPLHHAAALGHLKCVTVLIEQRVPLEPLNDAEITPLMMAAQNGHVDVVNLFLEHGALSEYEKSRSGKSPLTFACLKEREDVIHIFLNSKQRPIGKRELDAALVQVALKGSPAVADLLIETGADVNTHEQEGLSPLHAAIFAGNAAMVELLIARGADLEFQNRNGYRPLMEAVRRGHRDIAESLLLAGAAVESASETDQSITPLRLASEYGDDRILVLLEKFRALAHLD</sequence>
<dbReference type="InterPro" id="IPR036770">
    <property type="entry name" value="Ankyrin_rpt-contain_sf"/>
</dbReference>
<feature type="region of interest" description="Disordered" evidence="4">
    <location>
        <begin position="173"/>
        <end position="200"/>
    </location>
</feature>
<dbReference type="PANTHER" id="PTHR23206">
    <property type="entry name" value="MASK PROTEIN"/>
    <property type="match status" value="1"/>
</dbReference>
<evidence type="ECO:0000313" key="7">
    <source>
        <dbReference type="WBParaSite" id="HNAJ_0000997101-mRNA-1"/>
    </source>
</evidence>
<keyword evidence="2 3" id="KW-0040">ANK repeat</keyword>
<dbReference type="STRING" id="102285.A0A0R3TQY6"/>
<feature type="repeat" description="ANK" evidence="3">
    <location>
        <begin position="264"/>
        <end position="296"/>
    </location>
</feature>